<evidence type="ECO:0000313" key="5">
    <source>
        <dbReference type="EMBL" id="ASU78714.1"/>
    </source>
</evidence>
<dbReference type="KEGG" id="aey:CDG81_10995"/>
<keyword evidence="3" id="KW-0963">Cytoplasm</keyword>
<dbReference type="OrthoDB" id="3679349at2"/>
<gene>
    <name evidence="5" type="ORF">CDG81_10995</name>
    <name evidence="6" type="ORF">IL38_11055</name>
</gene>
<dbReference type="eggNOG" id="ENOG5033QEQ">
    <property type="taxonomic scope" value="Bacteria"/>
</dbReference>
<proteinExistence type="inferred from homology"/>
<sequence length="260" mass="28792">MNIELSEQAFHLAWQHFRLGTKPLSLNVLPEGLTESERRDVEQRSWEELRRLGFGDRDAEDAVSGVFFPLDRYRDSFDLVYRYLSEEGEHRRTALAANGPASSALAVREGGVVRLRQLGADDAPHRAVVGVLPELTPGPGKAVSVPSDQLDAAAAEAGDSGRAMREALLRRGVRRDDAGTLVEMAGGERVGYAQFGAARMDRRGNRSRAPMVTNCFATPNGWYLMEEITRSGRAWTTFAPIDRNRLSERVRDLARSIGPE</sequence>
<keyword evidence="7" id="KW-1185">Reference proteome</keyword>
<evidence type="ECO:0000256" key="4">
    <source>
        <dbReference type="ARBA" id="ARBA00023186"/>
    </source>
</evidence>
<dbReference type="AlphaFoldDB" id="A0A099D7W1"/>
<dbReference type="EMBL" id="CP022752">
    <property type="protein sequence ID" value="ASU78714.1"/>
    <property type="molecule type" value="Genomic_DNA"/>
</dbReference>
<evidence type="ECO:0000313" key="6">
    <source>
        <dbReference type="EMBL" id="KGI81470.1"/>
    </source>
</evidence>
<evidence type="ECO:0000313" key="8">
    <source>
        <dbReference type="Proteomes" id="UP000215043"/>
    </source>
</evidence>
<dbReference type="HOGENOM" id="CLU_088487_0_0_11"/>
<evidence type="ECO:0000313" key="7">
    <source>
        <dbReference type="Proteomes" id="UP000029737"/>
    </source>
</evidence>
<accession>A0A099D7W1</accession>
<protein>
    <submittedName>
        <fullName evidence="5">ESX secretion-associated protein EspG</fullName>
    </submittedName>
    <submittedName>
        <fullName evidence="6">Secretion protein</fullName>
    </submittedName>
</protein>
<keyword evidence="4" id="KW-0143">Chaperone</keyword>
<reference evidence="5 8" key="2">
    <citation type="submission" date="2017-08" db="EMBL/GenBank/DDBJ databases">
        <title>The complete genome sequence of moderately halophilic actinomycete Actinopolyspora erythraea YIM 90600, the producer of novel erythromycin, novel actinopolysporins A-C and tubercidin.</title>
        <authorList>
            <person name="Yin M."/>
            <person name="Tang S."/>
        </authorList>
    </citation>
    <scope>NUCLEOTIDE SEQUENCE [LARGE SCALE GENOMIC DNA]</scope>
    <source>
        <strain evidence="5 8">YIM 90600</strain>
    </source>
</reference>
<dbReference type="EMBL" id="JPMV01000018">
    <property type="protein sequence ID" value="KGI81470.1"/>
    <property type="molecule type" value="Genomic_DNA"/>
</dbReference>
<dbReference type="Proteomes" id="UP000029737">
    <property type="component" value="Unassembled WGS sequence"/>
</dbReference>
<dbReference type="RefSeq" id="WP_043573129.1">
    <property type="nucleotide sequence ID" value="NZ_CP022752.1"/>
</dbReference>
<evidence type="ECO:0000256" key="2">
    <source>
        <dbReference type="ARBA" id="ARBA00006411"/>
    </source>
</evidence>
<dbReference type="Pfam" id="PF14011">
    <property type="entry name" value="ESX-1_EspG"/>
    <property type="match status" value="1"/>
</dbReference>
<dbReference type="Proteomes" id="UP000215043">
    <property type="component" value="Chromosome"/>
</dbReference>
<organism evidence="5 8">
    <name type="scientific">Actinopolyspora erythraea</name>
    <dbReference type="NCBI Taxonomy" id="414996"/>
    <lineage>
        <taxon>Bacteria</taxon>
        <taxon>Bacillati</taxon>
        <taxon>Actinomycetota</taxon>
        <taxon>Actinomycetes</taxon>
        <taxon>Actinopolysporales</taxon>
        <taxon>Actinopolysporaceae</taxon>
        <taxon>Actinopolyspora</taxon>
    </lineage>
</organism>
<dbReference type="InterPro" id="IPR025734">
    <property type="entry name" value="EspG"/>
</dbReference>
<comment type="similarity">
    <text evidence="2">Belongs to the EspG family.</text>
</comment>
<name>A0A099D7W1_9ACTN</name>
<comment type="subcellular location">
    <subcellularLocation>
        <location evidence="1">Cytoplasm</location>
    </subcellularLocation>
</comment>
<evidence type="ECO:0000256" key="3">
    <source>
        <dbReference type="ARBA" id="ARBA00022490"/>
    </source>
</evidence>
<reference evidence="6 7" key="1">
    <citation type="journal article" date="2014" name="PLoS ONE">
        <title>Identification and Characterization of a New Erythromycin Biosynthetic Gene Cluster in Actinopolyspora erythraea YIM90600, a Novel Erythronolide-Producing Halophilic Actinomycete Isolated from Salt Field.</title>
        <authorList>
            <person name="Chen D."/>
            <person name="Feng J."/>
            <person name="Huang L."/>
            <person name="Zhang Q."/>
            <person name="Wu J."/>
            <person name="Zhu X."/>
            <person name="Duan Y."/>
            <person name="Xu Z."/>
        </authorList>
    </citation>
    <scope>NUCLEOTIDE SEQUENCE [LARGE SCALE GENOMIC DNA]</scope>
    <source>
        <strain evidence="6 7">YIM90600</strain>
    </source>
</reference>
<evidence type="ECO:0000256" key="1">
    <source>
        <dbReference type="ARBA" id="ARBA00004496"/>
    </source>
</evidence>